<dbReference type="AlphaFoldDB" id="A0A231V463"/>
<evidence type="ECO:0000256" key="6">
    <source>
        <dbReference type="ARBA" id="ARBA00023049"/>
    </source>
</evidence>
<evidence type="ECO:0000256" key="2">
    <source>
        <dbReference type="ARBA" id="ARBA00022670"/>
    </source>
</evidence>
<dbReference type="InterPro" id="IPR050570">
    <property type="entry name" value="Cell_wall_metabolism_enzyme"/>
</dbReference>
<dbReference type="SUPFAM" id="SSF51261">
    <property type="entry name" value="Duplicated hybrid motif"/>
    <property type="match status" value="1"/>
</dbReference>
<dbReference type="Gene3D" id="2.70.70.10">
    <property type="entry name" value="Glucose Permease (Domain IIA)"/>
    <property type="match status" value="1"/>
</dbReference>
<dbReference type="PANTHER" id="PTHR21666">
    <property type="entry name" value="PEPTIDASE-RELATED"/>
    <property type="match status" value="1"/>
</dbReference>
<dbReference type="Gene3D" id="3.10.450.350">
    <property type="match status" value="1"/>
</dbReference>
<evidence type="ECO:0000256" key="1">
    <source>
        <dbReference type="ARBA" id="ARBA00001947"/>
    </source>
</evidence>
<keyword evidence="10" id="KW-1185">Reference proteome</keyword>
<feature type="transmembrane region" description="Helical" evidence="7">
    <location>
        <begin position="35"/>
        <end position="58"/>
    </location>
</feature>
<reference evidence="10" key="1">
    <citation type="journal article" date="2017" name="Int. J. Syst. Evol. Microbiol.">
        <title>Notoacmeibacter marinus gen. nov., sp. nov., isolated from the gut of a limpet and proposal of Notoacmeibacteraceae fam. nov. in the order Rhizobiales of the class Alphaproteobacteria.</title>
        <authorList>
            <person name="Huang Z."/>
            <person name="Guo F."/>
            <person name="Lai Q."/>
        </authorList>
    </citation>
    <scope>NUCLEOTIDE SEQUENCE [LARGE SCALE GENOMIC DNA]</scope>
    <source>
        <strain evidence="10">XMTR2A4</strain>
    </source>
</reference>
<dbReference type="InterPro" id="IPR016047">
    <property type="entry name" value="M23ase_b-sheet_dom"/>
</dbReference>
<dbReference type="InterPro" id="IPR011055">
    <property type="entry name" value="Dup_hybrid_motif"/>
</dbReference>
<name>A0A231V463_9HYPH</name>
<dbReference type="GO" id="GO:0046872">
    <property type="term" value="F:metal ion binding"/>
    <property type="evidence" value="ECO:0007669"/>
    <property type="project" value="UniProtKB-KW"/>
</dbReference>
<protein>
    <recommendedName>
        <fullName evidence="8">M23ase beta-sheet core domain-containing protein</fullName>
    </recommendedName>
</protein>
<evidence type="ECO:0000256" key="4">
    <source>
        <dbReference type="ARBA" id="ARBA00022801"/>
    </source>
</evidence>
<evidence type="ECO:0000313" key="9">
    <source>
        <dbReference type="EMBL" id="OXT02982.1"/>
    </source>
</evidence>
<keyword evidence="7" id="KW-1133">Transmembrane helix</keyword>
<keyword evidence="7" id="KW-0812">Transmembrane</keyword>
<keyword evidence="7" id="KW-0472">Membrane</keyword>
<accession>A0A231V463</accession>
<evidence type="ECO:0000256" key="7">
    <source>
        <dbReference type="SAM" id="Phobius"/>
    </source>
</evidence>
<keyword evidence="2" id="KW-0645">Protease</keyword>
<dbReference type="RefSeq" id="WP_094076946.1">
    <property type="nucleotide sequence ID" value="NZ_NBYO01000001.1"/>
</dbReference>
<dbReference type="PANTHER" id="PTHR21666:SF288">
    <property type="entry name" value="CELL DIVISION PROTEIN YTFB"/>
    <property type="match status" value="1"/>
</dbReference>
<organism evidence="9 10">
    <name type="scientific">Notoacmeibacter marinus</name>
    <dbReference type="NCBI Taxonomy" id="1876515"/>
    <lineage>
        <taxon>Bacteria</taxon>
        <taxon>Pseudomonadati</taxon>
        <taxon>Pseudomonadota</taxon>
        <taxon>Alphaproteobacteria</taxon>
        <taxon>Hyphomicrobiales</taxon>
        <taxon>Notoacmeibacteraceae</taxon>
        <taxon>Notoacmeibacter</taxon>
    </lineage>
</organism>
<sequence length="651" mass="70651">MRGQRELITWLGDQPPIRGNGSASVRDRREISARWLSGTVLTGMTSCILMGVALFGAMDGREVLATPPELWSGGDGAQDPSLARTHRLLPPPPPRAPVSGKRIEVATLQRENKTDVVRMASFAYADLRLAANYSRATNYPPFDPMKLFAVAKMKGESEPTGEIYGARIENAVTLRLSDFPLNGGDYDTNAELSVEEVETLVRDTGGLLVAEGETQIAALPFVNPQRFGAVDPISAMLGAIPDNARIVPENVSIAYQHHIGRANFSESVLTAKEETNLPVFMAKAGYDDADAKGMAEAIATLLRGDTLKAGSIVRIGLEEDHDDSRIVRVSLYDGREHVLTVALDDRGQYVPAEEPNPSPTLELAYAEQSDGDAVAPALLPTRANLPSAYDAIWQATAGEGLSRDMTRELLRILSGDVDFRAAIEPNDRIAVLYSNPDNDGEATPDSILLHAKVALNGKERDFYRFTTEDGETDFFDSEGRSARQFLIRNPCPGGRFRSGFGMRRHPVLGYSRLHSGVDWSAPRGTPIMASGNGIVEKAGWAGGYGRQIVIRHANGYKTSYSHQSAIAKGIKKGTRVTQGQIIGYVGSTGLSTGNHLHYEVSVNGSKVDPMRVRLPDGLTLSEEELARFETEKSRIDAILRQREAQQIAAAG</sequence>
<keyword evidence="4" id="KW-0378">Hydrolase</keyword>
<keyword evidence="6" id="KW-0482">Metalloprotease</keyword>
<dbReference type="Proteomes" id="UP000215405">
    <property type="component" value="Unassembled WGS sequence"/>
</dbReference>
<dbReference type="GO" id="GO:0004222">
    <property type="term" value="F:metalloendopeptidase activity"/>
    <property type="evidence" value="ECO:0007669"/>
    <property type="project" value="TreeGrafter"/>
</dbReference>
<dbReference type="EMBL" id="NBYO01000001">
    <property type="protein sequence ID" value="OXT02982.1"/>
    <property type="molecule type" value="Genomic_DNA"/>
</dbReference>
<comment type="caution">
    <text evidence="9">The sequence shown here is derived from an EMBL/GenBank/DDBJ whole genome shotgun (WGS) entry which is preliminary data.</text>
</comment>
<evidence type="ECO:0000259" key="8">
    <source>
        <dbReference type="Pfam" id="PF01551"/>
    </source>
</evidence>
<keyword evidence="5" id="KW-0862">Zinc</keyword>
<keyword evidence="3" id="KW-0479">Metal-binding</keyword>
<evidence type="ECO:0000256" key="5">
    <source>
        <dbReference type="ARBA" id="ARBA00022833"/>
    </source>
</evidence>
<dbReference type="Pfam" id="PF01551">
    <property type="entry name" value="Peptidase_M23"/>
    <property type="match status" value="1"/>
</dbReference>
<dbReference type="GO" id="GO:0006508">
    <property type="term" value="P:proteolysis"/>
    <property type="evidence" value="ECO:0007669"/>
    <property type="project" value="UniProtKB-KW"/>
</dbReference>
<feature type="domain" description="M23ase beta-sheet core" evidence="8">
    <location>
        <begin position="513"/>
        <end position="609"/>
    </location>
</feature>
<evidence type="ECO:0000256" key="3">
    <source>
        <dbReference type="ARBA" id="ARBA00022723"/>
    </source>
</evidence>
<gene>
    <name evidence="9" type="ORF">B7H23_07580</name>
</gene>
<dbReference type="CDD" id="cd12797">
    <property type="entry name" value="M23_peptidase"/>
    <property type="match status" value="1"/>
</dbReference>
<comment type="cofactor">
    <cofactor evidence="1">
        <name>Zn(2+)</name>
        <dbReference type="ChEBI" id="CHEBI:29105"/>
    </cofactor>
</comment>
<proteinExistence type="predicted"/>
<evidence type="ECO:0000313" key="10">
    <source>
        <dbReference type="Proteomes" id="UP000215405"/>
    </source>
</evidence>